<evidence type="ECO:0000256" key="3">
    <source>
        <dbReference type="ARBA" id="ARBA00022963"/>
    </source>
</evidence>
<dbReference type="EMBL" id="MCFA01000018">
    <property type="protein sequence ID" value="ORY16382.1"/>
    <property type="molecule type" value="Genomic_DNA"/>
</dbReference>
<keyword evidence="5" id="KW-0732">Signal</keyword>
<evidence type="ECO:0000256" key="5">
    <source>
        <dbReference type="SAM" id="SignalP"/>
    </source>
</evidence>
<accession>A0A1Y2A1K4</accession>
<evidence type="ECO:0000256" key="2">
    <source>
        <dbReference type="ARBA" id="ARBA00022801"/>
    </source>
</evidence>
<dbReference type="Gene3D" id="3.40.50.1820">
    <property type="entry name" value="alpha/beta hydrolase"/>
    <property type="match status" value="1"/>
</dbReference>
<comment type="caution">
    <text evidence="6">The sequence shown here is derived from an EMBL/GenBank/DDBJ whole genome shotgun (WGS) entry which is preliminary data.</text>
</comment>
<organism evidence="6 7">
    <name type="scientific">Clohesyomyces aquaticus</name>
    <dbReference type="NCBI Taxonomy" id="1231657"/>
    <lineage>
        <taxon>Eukaryota</taxon>
        <taxon>Fungi</taxon>
        <taxon>Dikarya</taxon>
        <taxon>Ascomycota</taxon>
        <taxon>Pezizomycotina</taxon>
        <taxon>Dothideomycetes</taxon>
        <taxon>Pleosporomycetidae</taxon>
        <taxon>Pleosporales</taxon>
        <taxon>Lindgomycetaceae</taxon>
        <taxon>Clohesyomyces</taxon>
    </lineage>
</organism>
<dbReference type="Pfam" id="PF03403">
    <property type="entry name" value="PAF-AH_p_II"/>
    <property type="match status" value="1"/>
</dbReference>
<dbReference type="InterPro" id="IPR029058">
    <property type="entry name" value="AB_hydrolase_fold"/>
</dbReference>
<dbReference type="PANTHER" id="PTHR10272">
    <property type="entry name" value="PLATELET-ACTIVATING FACTOR ACETYLHYDROLASE"/>
    <property type="match status" value="1"/>
</dbReference>
<reference evidence="6 7" key="1">
    <citation type="submission" date="2016-07" db="EMBL/GenBank/DDBJ databases">
        <title>Pervasive Adenine N6-methylation of Active Genes in Fungi.</title>
        <authorList>
            <consortium name="DOE Joint Genome Institute"/>
            <person name="Mondo S.J."/>
            <person name="Dannebaum R.O."/>
            <person name="Kuo R.C."/>
            <person name="Labutti K."/>
            <person name="Haridas S."/>
            <person name="Kuo A."/>
            <person name="Salamov A."/>
            <person name="Ahrendt S.R."/>
            <person name="Lipzen A."/>
            <person name="Sullivan W."/>
            <person name="Andreopoulos W.B."/>
            <person name="Clum A."/>
            <person name="Lindquist E."/>
            <person name="Daum C."/>
            <person name="Ramamoorthy G.K."/>
            <person name="Gryganskyi A."/>
            <person name="Culley D."/>
            <person name="Magnuson J.K."/>
            <person name="James T.Y."/>
            <person name="O'Malley M.A."/>
            <person name="Stajich J.E."/>
            <person name="Spatafora J.W."/>
            <person name="Visel A."/>
            <person name="Grigoriev I.V."/>
        </authorList>
    </citation>
    <scope>NUCLEOTIDE SEQUENCE [LARGE SCALE GENOMIC DNA]</scope>
    <source>
        <strain evidence="6 7">CBS 115471</strain>
    </source>
</reference>
<dbReference type="AlphaFoldDB" id="A0A1Y2A1K4"/>
<dbReference type="GO" id="GO:0016042">
    <property type="term" value="P:lipid catabolic process"/>
    <property type="evidence" value="ECO:0007669"/>
    <property type="project" value="UniProtKB-KW"/>
</dbReference>
<keyword evidence="7" id="KW-1185">Reference proteome</keyword>
<feature type="chain" id="PRO_5010990991" description="1-alkyl-2-acetylglycerophosphocholine esterase" evidence="5">
    <location>
        <begin position="21"/>
        <end position="443"/>
    </location>
</feature>
<protein>
    <recommendedName>
        <fullName evidence="1">1-alkyl-2-acetylglycerophosphocholine esterase</fullName>
        <ecNumber evidence="1">3.1.1.47</ecNumber>
    </recommendedName>
</protein>
<dbReference type="Proteomes" id="UP000193144">
    <property type="component" value="Unassembled WGS sequence"/>
</dbReference>
<dbReference type="OrthoDB" id="2363873at2759"/>
<evidence type="ECO:0000313" key="6">
    <source>
        <dbReference type="EMBL" id="ORY16382.1"/>
    </source>
</evidence>
<dbReference type="GO" id="GO:0003847">
    <property type="term" value="F:1-alkyl-2-acetylglycerophosphocholine esterase activity"/>
    <property type="evidence" value="ECO:0007669"/>
    <property type="project" value="UniProtKB-EC"/>
</dbReference>
<keyword evidence="4" id="KW-0443">Lipid metabolism</keyword>
<sequence>MRPQLSILLSGFALVHPTLSSLSTFLPNTSGKDYGVALSHHTLHSSIPDPYAPDPTLGRYIQISIFYPVQNALCSLPGCVVPYMPHATAKLSDAQFFGGSSGGTTGVLESLELEVCCNVKADSTFDVSQFPVVFIEGNVGTSRHLYTCLAREIASHEYVVITIDHAYDSSIIDLNLTSTLNTGQTSTTIHQSISLSPFTKITTWNSTISTALRTRLSDLEFLASTLSSPSLVAALFTNSSTSPNNTISPIFPAPGSAFNTSRLNILGHGLGGTVATTLALLPTANLHPAVAINMAGTTPGAEEDIVNTAPILFFGFRPGGTRYNDTRWNTSFPHFENQATEWDLRNGDIFSYSDLPLLADLKGLEQGGVKGTGRVGKRAWDVMTSWCTAYLDLVWRWKSSETDRAEVERRLNLLMNAYPEMEIFPGEGDGKGVWVWEGEVLGV</sequence>
<dbReference type="EC" id="3.1.1.47" evidence="1"/>
<dbReference type="STRING" id="1231657.A0A1Y2A1K4"/>
<dbReference type="PANTHER" id="PTHR10272:SF14">
    <property type="entry name" value="PAF ACETYLHYDROLASE FAMILY PROTEIN"/>
    <property type="match status" value="1"/>
</dbReference>
<gene>
    <name evidence="6" type="ORF">BCR34DRAFT_597674</name>
</gene>
<proteinExistence type="predicted"/>
<keyword evidence="3" id="KW-0442">Lipid degradation</keyword>
<evidence type="ECO:0000313" key="7">
    <source>
        <dbReference type="Proteomes" id="UP000193144"/>
    </source>
</evidence>
<dbReference type="SUPFAM" id="SSF53474">
    <property type="entry name" value="alpha/beta-Hydrolases"/>
    <property type="match status" value="1"/>
</dbReference>
<name>A0A1Y2A1K4_9PLEO</name>
<evidence type="ECO:0000256" key="1">
    <source>
        <dbReference type="ARBA" id="ARBA00013201"/>
    </source>
</evidence>
<feature type="signal peptide" evidence="5">
    <location>
        <begin position="1"/>
        <end position="20"/>
    </location>
</feature>
<keyword evidence="2" id="KW-0378">Hydrolase</keyword>
<evidence type="ECO:0000256" key="4">
    <source>
        <dbReference type="ARBA" id="ARBA00023098"/>
    </source>
</evidence>